<dbReference type="AlphaFoldDB" id="A0AAW7R374"/>
<name>A0AAW7R374_9GAMM</name>
<evidence type="ECO:0000313" key="2">
    <source>
        <dbReference type="Proteomes" id="UP001169492"/>
    </source>
</evidence>
<accession>A0AAW7R374</accession>
<gene>
    <name evidence="1" type="ORF">J6I90_12330</name>
</gene>
<protein>
    <submittedName>
        <fullName evidence="1">Uncharacterized protein</fullName>
    </submittedName>
</protein>
<sequence>PNSVVKRFSADGSVGLPHVRVGHRQALIIEEPSANAGGFFYACLLVANDANHAFVSDNSLISSQRLTGYFSRV</sequence>
<evidence type="ECO:0000313" key="1">
    <source>
        <dbReference type="EMBL" id="MDN7125670.1"/>
    </source>
</evidence>
<reference evidence="1 2" key="1">
    <citation type="submission" date="2021-03" db="EMBL/GenBank/DDBJ databases">
        <title>Pseudidiomarina terrestris, a new bacterium isolated from saline soil.</title>
        <authorList>
            <person name="Galisteo C."/>
            <person name="De La Haba R."/>
            <person name="Sanchez-Porro C."/>
            <person name="Ventosa A."/>
        </authorList>
    </citation>
    <scope>NUCLEOTIDE SEQUENCE [LARGE SCALE GENOMIC DNA]</scope>
    <source>
        <strain evidence="1 2">1APP75-32.1</strain>
    </source>
</reference>
<organism evidence="1 2">
    <name type="scientific">Pseudidiomarina terrestris</name>
    <dbReference type="NCBI Taxonomy" id="2820060"/>
    <lineage>
        <taxon>Bacteria</taxon>
        <taxon>Pseudomonadati</taxon>
        <taxon>Pseudomonadota</taxon>
        <taxon>Gammaproteobacteria</taxon>
        <taxon>Alteromonadales</taxon>
        <taxon>Idiomarinaceae</taxon>
        <taxon>Pseudidiomarina</taxon>
    </lineage>
</organism>
<feature type="non-terminal residue" evidence="1">
    <location>
        <position position="1"/>
    </location>
</feature>
<dbReference type="RefSeq" id="WP_301775107.1">
    <property type="nucleotide sequence ID" value="NZ_JAGGJB010000008.1"/>
</dbReference>
<dbReference type="Proteomes" id="UP001169492">
    <property type="component" value="Unassembled WGS sequence"/>
</dbReference>
<dbReference type="EMBL" id="JAGGJB010000008">
    <property type="protein sequence ID" value="MDN7125670.1"/>
    <property type="molecule type" value="Genomic_DNA"/>
</dbReference>
<proteinExistence type="predicted"/>
<comment type="caution">
    <text evidence="1">The sequence shown here is derived from an EMBL/GenBank/DDBJ whole genome shotgun (WGS) entry which is preliminary data.</text>
</comment>